<keyword evidence="2" id="KW-0238">DNA-binding</keyword>
<accession>A0A0D1EHB5</accession>
<dbReference type="PATRIC" id="fig|935700.4.peg.2075"/>
<evidence type="ECO:0000256" key="3">
    <source>
        <dbReference type="ARBA" id="ARBA00023163"/>
    </source>
</evidence>
<feature type="domain" description="GntR C-terminal" evidence="4">
    <location>
        <begin position="30"/>
        <end position="154"/>
    </location>
</feature>
<dbReference type="PANTHER" id="PTHR43537:SF24">
    <property type="entry name" value="GLUCONATE OPERON TRANSCRIPTIONAL REPRESSOR"/>
    <property type="match status" value="1"/>
</dbReference>
<dbReference type="EMBL" id="JYFE01000037">
    <property type="protein sequence ID" value="KIT16256.1"/>
    <property type="molecule type" value="Genomic_DNA"/>
</dbReference>
<dbReference type="PANTHER" id="PTHR43537">
    <property type="entry name" value="TRANSCRIPTIONAL REGULATOR, GNTR FAMILY"/>
    <property type="match status" value="1"/>
</dbReference>
<dbReference type="GO" id="GO:0003677">
    <property type="term" value="F:DNA binding"/>
    <property type="evidence" value="ECO:0007669"/>
    <property type="project" value="UniProtKB-KW"/>
</dbReference>
<dbReference type="SMART" id="SM00895">
    <property type="entry name" value="FCD"/>
    <property type="match status" value="1"/>
</dbReference>
<keyword evidence="3" id="KW-0804">Transcription</keyword>
<name>A0A0D1EHB5_9RHOB</name>
<evidence type="ECO:0000313" key="6">
    <source>
        <dbReference type="Proteomes" id="UP000032232"/>
    </source>
</evidence>
<dbReference type="SUPFAM" id="SSF48008">
    <property type="entry name" value="GntR ligand-binding domain-like"/>
    <property type="match status" value="1"/>
</dbReference>
<keyword evidence="6" id="KW-1185">Reference proteome</keyword>
<dbReference type="AlphaFoldDB" id="A0A0D1EHB5"/>
<protein>
    <submittedName>
        <fullName evidence="5">Transcriptional regulator NanR</fullName>
    </submittedName>
</protein>
<comment type="caution">
    <text evidence="5">The sequence shown here is derived from an EMBL/GenBank/DDBJ whole genome shotgun (WGS) entry which is preliminary data.</text>
</comment>
<proteinExistence type="predicted"/>
<reference evidence="5 6" key="1">
    <citation type="submission" date="2015-02" db="EMBL/GenBank/DDBJ databases">
        <title>Genome Sequence of Jannaschia aquimarina DSM28248, a member of the Roseobacter clade.</title>
        <authorList>
            <person name="Voget S."/>
            <person name="Daniel R."/>
        </authorList>
    </citation>
    <scope>NUCLEOTIDE SEQUENCE [LARGE SCALE GENOMIC DNA]</scope>
    <source>
        <strain evidence="5 6">GSW-M26</strain>
    </source>
</reference>
<evidence type="ECO:0000256" key="2">
    <source>
        <dbReference type="ARBA" id="ARBA00023125"/>
    </source>
</evidence>
<dbReference type="Pfam" id="PF07729">
    <property type="entry name" value="FCD"/>
    <property type="match status" value="1"/>
</dbReference>
<keyword evidence="1" id="KW-0805">Transcription regulation</keyword>
<evidence type="ECO:0000313" key="5">
    <source>
        <dbReference type="EMBL" id="KIT16256.1"/>
    </source>
</evidence>
<gene>
    <name evidence="5" type="ORF">jaqu_20080</name>
</gene>
<dbReference type="Proteomes" id="UP000032232">
    <property type="component" value="Unassembled WGS sequence"/>
</dbReference>
<dbReference type="InterPro" id="IPR011711">
    <property type="entry name" value="GntR_C"/>
</dbReference>
<organism evidence="5 6">
    <name type="scientific">Jannaschia aquimarina</name>
    <dbReference type="NCBI Taxonomy" id="935700"/>
    <lineage>
        <taxon>Bacteria</taxon>
        <taxon>Pseudomonadati</taxon>
        <taxon>Pseudomonadota</taxon>
        <taxon>Alphaproteobacteria</taxon>
        <taxon>Rhodobacterales</taxon>
        <taxon>Roseobacteraceae</taxon>
        <taxon>Jannaschia</taxon>
    </lineage>
</organism>
<sequence length="167" mass="17924">MRRLEQDGLIAHVPHKGATVRALDTQQMTELYLVREVLEGTAARLAAQHASEAEIAALRELLAGQPSEAEDAGAAEASRRNAVFHGAIRDAAHNRFLLAAMEGVHASLALLGPTTLGLRGRISAAAQEHAAILDAIAARRPDAAEEAAREHIRQAHRARLRLVYGTE</sequence>
<dbReference type="InterPro" id="IPR008920">
    <property type="entry name" value="TF_FadR/GntR_C"/>
</dbReference>
<dbReference type="STRING" id="935700.jaqu_20080"/>
<dbReference type="Gene3D" id="1.20.120.530">
    <property type="entry name" value="GntR ligand-binding domain-like"/>
    <property type="match status" value="1"/>
</dbReference>
<evidence type="ECO:0000259" key="4">
    <source>
        <dbReference type="SMART" id="SM00895"/>
    </source>
</evidence>
<evidence type="ECO:0000256" key="1">
    <source>
        <dbReference type="ARBA" id="ARBA00023015"/>
    </source>
</evidence>